<evidence type="ECO:0000256" key="1">
    <source>
        <dbReference type="ARBA" id="ARBA00001784"/>
    </source>
</evidence>
<dbReference type="EMBL" id="AEUV02000002">
    <property type="protein sequence ID" value="EHI75004.1"/>
    <property type="molecule type" value="Genomic_DNA"/>
</dbReference>
<evidence type="ECO:0000256" key="3">
    <source>
        <dbReference type="ARBA" id="ARBA00007106"/>
    </source>
</evidence>
<gene>
    <name evidence="10" type="ORF">STRCR_1829</name>
</gene>
<evidence type="ECO:0000256" key="8">
    <source>
        <dbReference type="ARBA" id="ARBA00023239"/>
    </source>
</evidence>
<evidence type="ECO:0000256" key="9">
    <source>
        <dbReference type="PIRNR" id="PIRNR001332"/>
    </source>
</evidence>
<dbReference type="EC" id="4.1.1.5" evidence="4 9"/>
<dbReference type="Proteomes" id="UP000004322">
    <property type="component" value="Unassembled WGS sequence"/>
</dbReference>
<dbReference type="GO" id="GO:0045151">
    <property type="term" value="P:acetoin biosynthetic process"/>
    <property type="evidence" value="ECO:0007669"/>
    <property type="project" value="UniProtKB-UniRule"/>
</dbReference>
<dbReference type="InterPro" id="IPR005128">
    <property type="entry name" value="Acetolactate_a_deCO2ase"/>
</dbReference>
<accession>G5JQM7</accession>
<comment type="pathway">
    <text evidence="2 9">Polyol metabolism; (R,R)-butane-2,3-diol biosynthesis; (R,R)-butane-2,3-diol from pyruvate: step 2/3.</text>
</comment>
<dbReference type="PANTHER" id="PTHR35524:SF1">
    <property type="entry name" value="ALPHA-ACETOLACTATE DECARBOXYLASE"/>
    <property type="match status" value="1"/>
</dbReference>
<sequence>MADVIKLFQYNTLNALFAGLYDGSMTIGELLKHGDLGIGTLDSIDGELVILDGKAYQTTSKNGNLKVVEVKPDTKVPYAAVVPHHAEVVFKQRYETTDKELEDRIESYYDGANLFRSIKIKGHFKHMHVRMIPRAQSGEKFAEVATRQPEYTAEDLSGTIVGFWTPEMFHGVSVAGYHLHFISDDLVFGGHVMDYVMTDGTVEIGPVDQLDQRFPVQDRNYLFAKFNLDELKEDINKSE</sequence>
<dbReference type="STRING" id="873449.STRCR_1829"/>
<evidence type="ECO:0000256" key="4">
    <source>
        <dbReference type="ARBA" id="ARBA00013204"/>
    </source>
</evidence>
<dbReference type="CDD" id="cd17299">
    <property type="entry name" value="acetolactate_decarboxylase"/>
    <property type="match status" value="1"/>
</dbReference>
<evidence type="ECO:0000256" key="2">
    <source>
        <dbReference type="ARBA" id="ARBA00005170"/>
    </source>
</evidence>
<proteinExistence type="inferred from homology"/>
<evidence type="ECO:0000313" key="10">
    <source>
        <dbReference type="EMBL" id="EHI75004.1"/>
    </source>
</evidence>
<dbReference type="OrthoDB" id="8612680at2"/>
<keyword evidence="7 9" id="KW-0005">Acetoin biosynthesis</keyword>
<dbReference type="RefSeq" id="WP_004228964.1">
    <property type="nucleotide sequence ID" value="NZ_AEUV02000002.1"/>
</dbReference>
<reference evidence="10" key="1">
    <citation type="submission" date="2011-07" db="EMBL/GenBank/DDBJ databases">
        <authorList>
            <person name="Stanhope M.J."/>
            <person name="Durkin A.S."/>
            <person name="Hostetler J."/>
            <person name="Kim M."/>
            <person name="Radune D."/>
            <person name="Singh I."/>
            <person name="Town C.D."/>
        </authorList>
    </citation>
    <scope>NUCLEOTIDE SEQUENCE [LARGE SCALE GENOMIC DNA]</scope>
    <source>
        <strain evidence="10">HS-6</strain>
    </source>
</reference>
<keyword evidence="8 9" id="KW-0456">Lyase</keyword>
<dbReference type="Gene3D" id="3.30.1330.80">
    <property type="entry name" value="Hypothetical protein, similar to alpha- acetolactate decarboxylase, domain 2"/>
    <property type="match status" value="2"/>
</dbReference>
<comment type="catalytic activity">
    <reaction evidence="1 9">
        <text>(2S)-2-acetolactate + H(+) = (R)-acetoin + CO2</text>
        <dbReference type="Rhea" id="RHEA:21580"/>
        <dbReference type="ChEBI" id="CHEBI:15378"/>
        <dbReference type="ChEBI" id="CHEBI:15686"/>
        <dbReference type="ChEBI" id="CHEBI:16526"/>
        <dbReference type="ChEBI" id="CHEBI:58476"/>
        <dbReference type="EC" id="4.1.1.5"/>
    </reaction>
</comment>
<evidence type="ECO:0000256" key="7">
    <source>
        <dbReference type="ARBA" id="ARBA00023061"/>
    </source>
</evidence>
<dbReference type="SUPFAM" id="SSF117856">
    <property type="entry name" value="AF0104/ALDC/Ptd012-like"/>
    <property type="match status" value="1"/>
</dbReference>
<evidence type="ECO:0000313" key="11">
    <source>
        <dbReference type="Proteomes" id="UP000004322"/>
    </source>
</evidence>
<keyword evidence="6 9" id="KW-0210">Decarboxylase</keyword>
<comment type="caution">
    <text evidence="10">The sequence shown here is derived from an EMBL/GenBank/DDBJ whole genome shotgun (WGS) entry which is preliminary data.</text>
</comment>
<dbReference type="NCBIfam" id="TIGR01252">
    <property type="entry name" value="acetolac_decarb"/>
    <property type="match status" value="1"/>
</dbReference>
<dbReference type="UniPathway" id="UPA00626">
    <property type="reaction ID" value="UER00678"/>
</dbReference>
<protein>
    <recommendedName>
        <fullName evidence="5 9">Alpha-acetolactate decarboxylase</fullName>
        <ecNumber evidence="4 9">4.1.1.5</ecNumber>
    </recommendedName>
</protein>
<comment type="similarity">
    <text evidence="3 9">Belongs to the alpha-acetolactate decarboxylase family.</text>
</comment>
<dbReference type="PIRSF" id="PIRSF001332">
    <property type="entry name" value="Acetolac_decarb"/>
    <property type="match status" value="1"/>
</dbReference>
<name>G5JQM7_STRCG</name>
<evidence type="ECO:0000256" key="5">
    <source>
        <dbReference type="ARBA" id="ARBA00020164"/>
    </source>
</evidence>
<keyword evidence="11" id="KW-1185">Reference proteome</keyword>
<evidence type="ECO:0000256" key="6">
    <source>
        <dbReference type="ARBA" id="ARBA00022793"/>
    </source>
</evidence>
<dbReference type="eggNOG" id="COG3527">
    <property type="taxonomic scope" value="Bacteria"/>
</dbReference>
<dbReference type="AlphaFoldDB" id="G5JQM7"/>
<dbReference type="PANTHER" id="PTHR35524">
    <property type="entry name" value="ALPHA-ACETOLACTATE DECARBOXYLASE"/>
    <property type="match status" value="1"/>
</dbReference>
<dbReference type="Pfam" id="PF03306">
    <property type="entry name" value="AAL_decarboxy"/>
    <property type="match status" value="1"/>
</dbReference>
<dbReference type="GO" id="GO:0047605">
    <property type="term" value="F:acetolactate decarboxylase activity"/>
    <property type="evidence" value="ECO:0007669"/>
    <property type="project" value="UniProtKB-UniRule"/>
</dbReference>
<organism evidence="10 11">
    <name type="scientific">Streptococcus criceti HS-6</name>
    <dbReference type="NCBI Taxonomy" id="873449"/>
    <lineage>
        <taxon>Bacteria</taxon>
        <taxon>Bacillati</taxon>
        <taxon>Bacillota</taxon>
        <taxon>Bacilli</taxon>
        <taxon>Lactobacillales</taxon>
        <taxon>Streptococcaceae</taxon>
        <taxon>Streptococcus</taxon>
    </lineage>
</organism>